<dbReference type="Pfam" id="PF20173">
    <property type="entry name" value="ZnF_RZ-type"/>
    <property type="match status" value="1"/>
</dbReference>
<keyword evidence="3" id="KW-0479">Metal-binding</keyword>
<protein>
    <recommendedName>
        <fullName evidence="7">RZ-type domain-containing protein</fullName>
    </recommendedName>
</protein>
<dbReference type="GO" id="GO:0008270">
    <property type="term" value="F:zinc ion binding"/>
    <property type="evidence" value="ECO:0007669"/>
    <property type="project" value="UniProtKB-KW"/>
</dbReference>
<evidence type="ECO:0000256" key="4">
    <source>
        <dbReference type="ARBA" id="ARBA00022771"/>
    </source>
</evidence>
<evidence type="ECO:0000313" key="8">
    <source>
        <dbReference type="EMBL" id="ETO06593.1"/>
    </source>
</evidence>
<dbReference type="AlphaFoldDB" id="X6LXB7"/>
<keyword evidence="2" id="KW-0963">Cytoplasm</keyword>
<evidence type="ECO:0000313" key="9">
    <source>
        <dbReference type="Proteomes" id="UP000023152"/>
    </source>
</evidence>
<dbReference type="GO" id="GO:0005737">
    <property type="term" value="C:cytoplasm"/>
    <property type="evidence" value="ECO:0007669"/>
    <property type="project" value="UniProtKB-SubCell"/>
</dbReference>
<keyword evidence="9" id="KW-1185">Reference proteome</keyword>
<accession>X6LXB7</accession>
<dbReference type="OMA" id="MEKVICA"/>
<dbReference type="EMBL" id="ASPP01026980">
    <property type="protein sequence ID" value="ETO06593.1"/>
    <property type="molecule type" value="Genomic_DNA"/>
</dbReference>
<keyword evidence="5" id="KW-0862">Zinc</keyword>
<evidence type="ECO:0000256" key="1">
    <source>
        <dbReference type="ARBA" id="ARBA00004496"/>
    </source>
</evidence>
<evidence type="ECO:0000256" key="5">
    <source>
        <dbReference type="ARBA" id="ARBA00022833"/>
    </source>
</evidence>
<evidence type="ECO:0000256" key="6">
    <source>
        <dbReference type="ARBA" id="ARBA00022859"/>
    </source>
</evidence>
<dbReference type="GO" id="GO:0002376">
    <property type="term" value="P:immune system process"/>
    <property type="evidence" value="ECO:0007669"/>
    <property type="project" value="UniProtKB-KW"/>
</dbReference>
<keyword evidence="4" id="KW-0863">Zinc-finger</keyword>
<dbReference type="Proteomes" id="UP000023152">
    <property type="component" value="Unassembled WGS sequence"/>
</dbReference>
<keyword evidence="6" id="KW-0391">Immunity</keyword>
<evidence type="ECO:0000256" key="2">
    <source>
        <dbReference type="ARBA" id="ARBA00022490"/>
    </source>
</evidence>
<dbReference type="OrthoDB" id="2377977at2759"/>
<comment type="subcellular location">
    <subcellularLocation>
        <location evidence="1">Cytoplasm</location>
    </subcellularLocation>
</comment>
<sequence>MRLHSKSAASDAFIPRFKFFIFFFFLGNPFKVLVLNPDYYLNEHLPAMPENLLMNVIRAMKGTDGGTYTVRYCRNMHPFIITDCGHPMEKVICAADGCGEEVGSTSHGQSNTGLRQLEIPKGYAACFTKIMIRLLIHLSLLIRDTAIPEGCAQLQKLLKKTESAEVTEFLRRQATGYFRLLGKITQLNEDILSIALHQLLYDLPQAFNSWYPKGLIQADITSTYEFEMKFNTKFGGFFEQIRKFNELKDRSKIVMEEKLELKTILSEIEETKAVDNSYRSQYIPHLFLTVHKVSFDDLAQRFITEPSLKTKHPLLYHVMCSKKEVWSVKYLPAIGLFTKAVYSRFSRQITSQQYQQTTIAQVLDEWKEKGCDSEVEAWRGLEACWNTLANERVRHECSSFVIPKLHNEHEISLDLVTAQDTENGLLIVKIIQLLEDAQNTFLERIAKFKEHADHEEKFIEQNTENQRQDIREKSKSLLDVHESDVIGLDKKQVTEIIYQWSLPSLKYGAIQELRNNVLDLSAIENEIYYRFAFLSSLKSQNEKQRAFETLNEVIVFVSQNVKSIDLLSKKKKRGTFFFTGKSLVDLLEQMSFDEKNCKLFAMKVEEPQENILLCRHMCNLWRLLNNAMQLETFTGTTETKLDEMVERTALATIKDILETWREIAQSQGQQTRDLNKAEPFSNWLMFYENELDFFPKDSLTWNYCASGYAYVHKLFQRSQNPKMFQTIFFNYFTFDMLQFSSKKSTFEKHKSNYSRQYLSAVFLYKKKRYFTCFTLRNKKSINNFIPWHKQMKDSILIDENDI</sequence>
<dbReference type="PROSITE" id="PS51981">
    <property type="entry name" value="ZF_RZ"/>
    <property type="match status" value="1"/>
</dbReference>
<organism evidence="8 9">
    <name type="scientific">Reticulomyxa filosa</name>
    <dbReference type="NCBI Taxonomy" id="46433"/>
    <lineage>
        <taxon>Eukaryota</taxon>
        <taxon>Sar</taxon>
        <taxon>Rhizaria</taxon>
        <taxon>Retaria</taxon>
        <taxon>Foraminifera</taxon>
        <taxon>Monothalamids</taxon>
        <taxon>Reticulomyxidae</taxon>
        <taxon>Reticulomyxa</taxon>
    </lineage>
</organism>
<name>X6LXB7_RETFI</name>
<feature type="domain" description="RZ-type" evidence="7">
    <location>
        <begin position="48"/>
        <end position="125"/>
    </location>
</feature>
<reference evidence="8 9" key="1">
    <citation type="journal article" date="2013" name="Curr. Biol.">
        <title>The Genome of the Foraminiferan Reticulomyxa filosa.</title>
        <authorList>
            <person name="Glockner G."/>
            <person name="Hulsmann N."/>
            <person name="Schleicher M."/>
            <person name="Noegel A.A."/>
            <person name="Eichinger L."/>
            <person name="Gallinger C."/>
            <person name="Pawlowski J."/>
            <person name="Sierra R."/>
            <person name="Euteneuer U."/>
            <person name="Pillet L."/>
            <person name="Moustafa A."/>
            <person name="Platzer M."/>
            <person name="Groth M."/>
            <person name="Szafranski K."/>
            <person name="Schliwa M."/>
        </authorList>
    </citation>
    <scope>NUCLEOTIDE SEQUENCE [LARGE SCALE GENOMIC DNA]</scope>
</reference>
<evidence type="ECO:0000259" key="7">
    <source>
        <dbReference type="PROSITE" id="PS51981"/>
    </source>
</evidence>
<dbReference type="InterPro" id="IPR046439">
    <property type="entry name" value="ZF_RZ_dom"/>
</dbReference>
<comment type="caution">
    <text evidence="8">The sequence shown here is derived from an EMBL/GenBank/DDBJ whole genome shotgun (WGS) entry which is preliminary data.</text>
</comment>
<gene>
    <name evidence="8" type="ORF">RFI_30796</name>
</gene>
<proteinExistence type="predicted"/>
<evidence type="ECO:0000256" key="3">
    <source>
        <dbReference type="ARBA" id="ARBA00022723"/>
    </source>
</evidence>